<evidence type="ECO:0000313" key="5">
    <source>
        <dbReference type="EMBL" id="EJT99693.1"/>
    </source>
</evidence>
<keyword evidence="6" id="KW-1185">Reference proteome</keyword>
<sequence>MRAILLVTVSAALQVSKKAMFSMFVIVTAILSAPILVAAAAAPTVASLNSSLTFIFQNNLNYSDYINHQGAILIDAGTFAQASSTCSSLSESVIAPISSYFVSDFTASLAYLEYASLATFGERFWISQSNGACRTIGIDGSVSATNCSASHRALCSQSAGFSASPSSSNHITVRSNGLTLTGYRNQVSFRFLGIPYANQPTRFTYSPIYTGTSTINATAFGSPCLQLGRGSEDCLFLNIWTPYIPASTNPPASSLKAVHFFIHGGGYISGAGSDLDGGVQSSRGDVVVVGINYRLGTLGFLALEDGVTNGNFALADMVTALEWVQKHITAFGGDPNRITITGQSAGAGAPGSNLDGLDYAATYSNYYTIAQEMAVSYSASSLILMTDVASFLVVDGKYITSSQLPVSGSGPVANVNLMMGIVSDDGNSFIQFTNTTDLATAITEEITNNSTWTNEIINSGLFPQPNTGNTALDVFNVTARISTDVQFRCLDQATVVALSKHHLMKSIWFYQLNRGYNGYDPNGVCSAPAAAGYPYGNPELPHFNCHSGEMYWVFGYVGQPGTPFRDENDYIFEQTIVDQWTSFFRTYNPNRAIGYLTARDYTTTAQQLSQNGQWQALTNYQSPTLRILAQPNYQSAFLAQPQCDFFNYPLSYYG</sequence>
<dbReference type="InterPro" id="IPR019819">
    <property type="entry name" value="Carboxylesterase_B_CS"/>
</dbReference>
<dbReference type="PANTHER" id="PTHR43142">
    <property type="entry name" value="CARBOXYLIC ESTER HYDROLASE"/>
    <property type="match status" value="1"/>
</dbReference>
<proteinExistence type="inferred from homology"/>
<evidence type="ECO:0000256" key="1">
    <source>
        <dbReference type="ARBA" id="ARBA00005964"/>
    </source>
</evidence>
<dbReference type="OrthoDB" id="408631at2759"/>
<dbReference type="SUPFAM" id="SSF53474">
    <property type="entry name" value="alpha/beta-Hydrolases"/>
    <property type="match status" value="1"/>
</dbReference>
<dbReference type="GeneID" id="63684004"/>
<reference evidence="5 6" key="1">
    <citation type="journal article" date="2012" name="Science">
        <title>The Paleozoic origin of enzymatic lignin decomposition reconstructed from 31 fungal genomes.</title>
        <authorList>
            <person name="Floudas D."/>
            <person name="Binder M."/>
            <person name="Riley R."/>
            <person name="Barry K."/>
            <person name="Blanchette R.A."/>
            <person name="Henrissat B."/>
            <person name="Martinez A.T."/>
            <person name="Otillar R."/>
            <person name="Spatafora J.W."/>
            <person name="Yadav J.S."/>
            <person name="Aerts A."/>
            <person name="Benoit I."/>
            <person name="Boyd A."/>
            <person name="Carlson A."/>
            <person name="Copeland A."/>
            <person name="Coutinho P.M."/>
            <person name="de Vries R.P."/>
            <person name="Ferreira P."/>
            <person name="Findley K."/>
            <person name="Foster B."/>
            <person name="Gaskell J."/>
            <person name="Glotzer D."/>
            <person name="Gorecki P."/>
            <person name="Heitman J."/>
            <person name="Hesse C."/>
            <person name="Hori C."/>
            <person name="Igarashi K."/>
            <person name="Jurgens J.A."/>
            <person name="Kallen N."/>
            <person name="Kersten P."/>
            <person name="Kohler A."/>
            <person name="Kuees U."/>
            <person name="Kumar T.K.A."/>
            <person name="Kuo A."/>
            <person name="LaButti K."/>
            <person name="Larrondo L.F."/>
            <person name="Lindquist E."/>
            <person name="Ling A."/>
            <person name="Lombard V."/>
            <person name="Lucas S."/>
            <person name="Lundell T."/>
            <person name="Martin R."/>
            <person name="McLaughlin D.J."/>
            <person name="Morgenstern I."/>
            <person name="Morin E."/>
            <person name="Murat C."/>
            <person name="Nagy L.G."/>
            <person name="Nolan M."/>
            <person name="Ohm R.A."/>
            <person name="Patyshakuliyeva A."/>
            <person name="Rokas A."/>
            <person name="Ruiz-Duenas F.J."/>
            <person name="Sabat G."/>
            <person name="Salamov A."/>
            <person name="Samejima M."/>
            <person name="Schmutz J."/>
            <person name="Slot J.C."/>
            <person name="St John F."/>
            <person name="Stenlid J."/>
            <person name="Sun H."/>
            <person name="Sun S."/>
            <person name="Syed K."/>
            <person name="Tsang A."/>
            <person name="Wiebenga A."/>
            <person name="Young D."/>
            <person name="Pisabarro A."/>
            <person name="Eastwood D.C."/>
            <person name="Martin F."/>
            <person name="Cullen D."/>
            <person name="Grigoriev I.V."/>
            <person name="Hibbett D.S."/>
        </authorList>
    </citation>
    <scope>NUCLEOTIDE SEQUENCE [LARGE SCALE GENOMIC DNA]</scope>
    <source>
        <strain evidence="5 6">DJM-731 SS1</strain>
    </source>
</reference>
<evidence type="ECO:0000256" key="3">
    <source>
        <dbReference type="RuleBase" id="RU361235"/>
    </source>
</evidence>
<dbReference type="RefSeq" id="XP_040626591.1">
    <property type="nucleotide sequence ID" value="XM_040768942.1"/>
</dbReference>
<dbReference type="EMBL" id="JH795869">
    <property type="protein sequence ID" value="EJT99693.1"/>
    <property type="molecule type" value="Genomic_DNA"/>
</dbReference>
<dbReference type="InterPro" id="IPR029058">
    <property type="entry name" value="AB_hydrolase_fold"/>
</dbReference>
<dbReference type="GO" id="GO:0016787">
    <property type="term" value="F:hydrolase activity"/>
    <property type="evidence" value="ECO:0007669"/>
    <property type="project" value="UniProtKB-KW"/>
</dbReference>
<evidence type="ECO:0000256" key="2">
    <source>
        <dbReference type="ARBA" id="ARBA00022801"/>
    </source>
</evidence>
<dbReference type="EC" id="3.1.1.-" evidence="3"/>
<dbReference type="AlphaFoldDB" id="M5FU52"/>
<gene>
    <name evidence="5" type="ORF">DACRYDRAFT_109799</name>
</gene>
<dbReference type="PANTHER" id="PTHR43142:SF3">
    <property type="entry name" value="PUTATIVE (AFU_ORTHOLOGUE AFUA_3G09070)-RELATED"/>
    <property type="match status" value="1"/>
</dbReference>
<accession>M5FU52</accession>
<dbReference type="PROSITE" id="PS00941">
    <property type="entry name" value="CARBOXYLESTERASE_B_2"/>
    <property type="match status" value="1"/>
</dbReference>
<comment type="similarity">
    <text evidence="1 3">Belongs to the type-B carboxylesterase/lipase family.</text>
</comment>
<evidence type="ECO:0000313" key="6">
    <source>
        <dbReference type="Proteomes" id="UP000030653"/>
    </source>
</evidence>
<dbReference type="HOGENOM" id="CLU_006586_8_1_1"/>
<dbReference type="InterPro" id="IPR019826">
    <property type="entry name" value="Carboxylesterase_B_AS"/>
</dbReference>
<dbReference type="Pfam" id="PF00135">
    <property type="entry name" value="COesterase"/>
    <property type="match status" value="2"/>
</dbReference>
<evidence type="ECO:0000259" key="4">
    <source>
        <dbReference type="Pfam" id="PF00135"/>
    </source>
</evidence>
<feature type="domain" description="Carboxylesterase type B" evidence="4">
    <location>
        <begin position="393"/>
        <end position="645"/>
    </location>
</feature>
<dbReference type="STRING" id="1858805.M5FU52"/>
<keyword evidence="2 3" id="KW-0378">Hydrolase</keyword>
<protein>
    <recommendedName>
        <fullName evidence="3">Carboxylic ester hydrolase</fullName>
        <ecNumber evidence="3">3.1.1.-</ecNumber>
    </recommendedName>
</protein>
<organism evidence="5 6">
    <name type="scientific">Dacryopinax primogenitus (strain DJM 731)</name>
    <name type="common">Brown rot fungus</name>
    <dbReference type="NCBI Taxonomy" id="1858805"/>
    <lineage>
        <taxon>Eukaryota</taxon>
        <taxon>Fungi</taxon>
        <taxon>Dikarya</taxon>
        <taxon>Basidiomycota</taxon>
        <taxon>Agaricomycotina</taxon>
        <taxon>Dacrymycetes</taxon>
        <taxon>Dacrymycetales</taxon>
        <taxon>Dacrymycetaceae</taxon>
        <taxon>Dacryopinax</taxon>
    </lineage>
</organism>
<dbReference type="Gene3D" id="3.40.50.1820">
    <property type="entry name" value="alpha/beta hydrolase"/>
    <property type="match status" value="2"/>
</dbReference>
<name>M5FU52_DACPD</name>
<feature type="domain" description="Carboxylesterase type B" evidence="4">
    <location>
        <begin position="190"/>
        <end position="348"/>
    </location>
</feature>
<dbReference type="OMA" id="RCPAQAN"/>
<dbReference type="Proteomes" id="UP000030653">
    <property type="component" value="Unassembled WGS sequence"/>
</dbReference>
<dbReference type="InterPro" id="IPR002018">
    <property type="entry name" value="CarbesteraseB"/>
</dbReference>
<dbReference type="PROSITE" id="PS00122">
    <property type="entry name" value="CARBOXYLESTERASE_B_1"/>
    <property type="match status" value="1"/>
</dbReference>